<gene>
    <name evidence="4" type="ORF">H9632_13325</name>
</gene>
<name>A0ABR8XQ39_9BACL</name>
<sequence length="171" mass="19779">MTIQLIQCTTDNLADLQSIGRDTFYETFHDQNNTENMATYLDEAFSNEKLTAELQNPHSLFKLLYVNEELAGYLKVNTDEAQSEKLGPDYLEVERIYILSRFHKLGLGKVLMEEAMKIALDMQKAKVWLGVWEQNSNAIAFYEKVGFQKTGTHSFFMGEEEQIDFIMTKQL</sequence>
<dbReference type="Pfam" id="PF00583">
    <property type="entry name" value="Acetyltransf_1"/>
    <property type="match status" value="1"/>
</dbReference>
<dbReference type="PANTHER" id="PTHR42919:SF8">
    <property type="entry name" value="N-ALPHA-ACETYLTRANSFERASE 50"/>
    <property type="match status" value="1"/>
</dbReference>
<comment type="caution">
    <text evidence="4">The sequence shown here is derived from an EMBL/GenBank/DDBJ whole genome shotgun (WGS) entry which is preliminary data.</text>
</comment>
<protein>
    <submittedName>
        <fullName evidence="4">GNAT family N-acetyltransferase</fullName>
    </submittedName>
</protein>
<dbReference type="RefSeq" id="WP_191704548.1">
    <property type="nucleotide sequence ID" value="NZ_JACSPW010000012.1"/>
</dbReference>
<keyword evidence="5" id="KW-1185">Reference proteome</keyword>
<dbReference type="PROSITE" id="PS51186">
    <property type="entry name" value="GNAT"/>
    <property type="match status" value="1"/>
</dbReference>
<dbReference type="SUPFAM" id="SSF55729">
    <property type="entry name" value="Acyl-CoA N-acyltransferases (Nat)"/>
    <property type="match status" value="1"/>
</dbReference>
<dbReference type="InterPro" id="IPR000182">
    <property type="entry name" value="GNAT_dom"/>
</dbReference>
<dbReference type="EMBL" id="JACSPW010000012">
    <property type="protein sequence ID" value="MBD8034046.1"/>
    <property type="molecule type" value="Genomic_DNA"/>
</dbReference>
<evidence type="ECO:0000313" key="4">
    <source>
        <dbReference type="EMBL" id="MBD8034046.1"/>
    </source>
</evidence>
<keyword evidence="1" id="KW-0808">Transferase</keyword>
<dbReference type="Proteomes" id="UP000600565">
    <property type="component" value="Unassembled WGS sequence"/>
</dbReference>
<evidence type="ECO:0000256" key="1">
    <source>
        <dbReference type="ARBA" id="ARBA00022679"/>
    </source>
</evidence>
<evidence type="ECO:0000256" key="2">
    <source>
        <dbReference type="ARBA" id="ARBA00023315"/>
    </source>
</evidence>
<dbReference type="InterPro" id="IPR051556">
    <property type="entry name" value="N-term/lysine_N-AcTrnsfr"/>
</dbReference>
<accession>A0ABR8XQ39</accession>
<proteinExistence type="predicted"/>
<feature type="domain" description="N-acetyltransferase" evidence="3">
    <location>
        <begin position="3"/>
        <end position="171"/>
    </location>
</feature>
<dbReference type="CDD" id="cd04301">
    <property type="entry name" value="NAT_SF"/>
    <property type="match status" value="1"/>
</dbReference>
<reference evidence="4 5" key="1">
    <citation type="submission" date="2020-08" db="EMBL/GenBank/DDBJ databases">
        <title>A Genomic Blueprint of the Chicken Gut Microbiome.</title>
        <authorList>
            <person name="Gilroy R."/>
            <person name="Ravi A."/>
            <person name="Getino M."/>
            <person name="Pursley I."/>
            <person name="Horton D.L."/>
            <person name="Alikhan N.-F."/>
            <person name="Baker D."/>
            <person name="Gharbi K."/>
            <person name="Hall N."/>
            <person name="Watson M."/>
            <person name="Adriaenssens E.M."/>
            <person name="Foster-Nyarko E."/>
            <person name="Jarju S."/>
            <person name="Secka A."/>
            <person name="Antonio M."/>
            <person name="Oren A."/>
            <person name="Chaudhuri R."/>
            <person name="La Ragione R.M."/>
            <person name="Hildebrand F."/>
            <person name="Pallen M.J."/>
        </authorList>
    </citation>
    <scope>NUCLEOTIDE SEQUENCE [LARGE SCALE GENOMIC DNA]</scope>
    <source>
        <strain evidence="4 5">Sa1YVA6</strain>
    </source>
</reference>
<dbReference type="InterPro" id="IPR016181">
    <property type="entry name" value="Acyl_CoA_acyltransferase"/>
</dbReference>
<organism evidence="4 5">
    <name type="scientific">Solibacillus merdavium</name>
    <dbReference type="NCBI Taxonomy" id="2762218"/>
    <lineage>
        <taxon>Bacteria</taxon>
        <taxon>Bacillati</taxon>
        <taxon>Bacillota</taxon>
        <taxon>Bacilli</taxon>
        <taxon>Bacillales</taxon>
        <taxon>Caryophanaceae</taxon>
        <taxon>Solibacillus</taxon>
    </lineage>
</organism>
<keyword evidence="2" id="KW-0012">Acyltransferase</keyword>
<evidence type="ECO:0000313" key="5">
    <source>
        <dbReference type="Proteomes" id="UP000600565"/>
    </source>
</evidence>
<dbReference type="PANTHER" id="PTHR42919">
    <property type="entry name" value="N-ALPHA-ACETYLTRANSFERASE"/>
    <property type="match status" value="1"/>
</dbReference>
<evidence type="ECO:0000259" key="3">
    <source>
        <dbReference type="PROSITE" id="PS51186"/>
    </source>
</evidence>
<dbReference type="Gene3D" id="3.40.630.30">
    <property type="match status" value="1"/>
</dbReference>